<keyword evidence="6" id="KW-1185">Reference proteome</keyword>
<proteinExistence type="predicted"/>
<name>A0ABU1A548_9LACO</name>
<evidence type="ECO:0000256" key="2">
    <source>
        <dbReference type="ARBA" id="ARBA00023125"/>
    </source>
</evidence>
<dbReference type="InterPro" id="IPR036388">
    <property type="entry name" value="WH-like_DNA-bd_sf"/>
</dbReference>
<evidence type="ECO:0000313" key="6">
    <source>
        <dbReference type="Proteomes" id="UP001227831"/>
    </source>
</evidence>
<protein>
    <submittedName>
        <fullName evidence="5">MarR family transcriptional regulator</fullName>
    </submittedName>
</protein>
<dbReference type="InterPro" id="IPR000835">
    <property type="entry name" value="HTH_MarR-typ"/>
</dbReference>
<dbReference type="SUPFAM" id="SSF46785">
    <property type="entry name" value="Winged helix' DNA-binding domain"/>
    <property type="match status" value="1"/>
</dbReference>
<feature type="domain" description="HTH marR-type" evidence="4">
    <location>
        <begin position="9"/>
        <end position="137"/>
    </location>
</feature>
<keyword evidence="3" id="KW-0804">Transcription</keyword>
<dbReference type="PANTHER" id="PTHR42756">
    <property type="entry name" value="TRANSCRIPTIONAL REGULATOR, MARR"/>
    <property type="match status" value="1"/>
</dbReference>
<keyword evidence="1" id="KW-0805">Transcription regulation</keyword>
<gene>
    <name evidence="5" type="ORF">RA086_00195</name>
</gene>
<dbReference type="PROSITE" id="PS50995">
    <property type="entry name" value="HTH_MARR_2"/>
    <property type="match status" value="1"/>
</dbReference>
<comment type="caution">
    <text evidence="5">The sequence shown here is derived from an EMBL/GenBank/DDBJ whole genome shotgun (WGS) entry which is preliminary data.</text>
</comment>
<dbReference type="InterPro" id="IPR036390">
    <property type="entry name" value="WH_DNA-bd_sf"/>
</dbReference>
<organism evidence="5 6">
    <name type="scientific">Lactiplantibacillus brownii</name>
    <dbReference type="NCBI Taxonomy" id="3069269"/>
    <lineage>
        <taxon>Bacteria</taxon>
        <taxon>Bacillati</taxon>
        <taxon>Bacillota</taxon>
        <taxon>Bacilli</taxon>
        <taxon>Lactobacillales</taxon>
        <taxon>Lactobacillaceae</taxon>
        <taxon>Lactiplantibacillus</taxon>
    </lineage>
</organism>
<dbReference type="Pfam" id="PF01047">
    <property type="entry name" value="MarR"/>
    <property type="match status" value="1"/>
</dbReference>
<dbReference type="EMBL" id="JAVCWF010000001">
    <property type="protein sequence ID" value="MDQ7936068.1"/>
    <property type="molecule type" value="Genomic_DNA"/>
</dbReference>
<evidence type="ECO:0000256" key="3">
    <source>
        <dbReference type="ARBA" id="ARBA00023163"/>
    </source>
</evidence>
<evidence type="ECO:0000256" key="1">
    <source>
        <dbReference type="ARBA" id="ARBA00023015"/>
    </source>
</evidence>
<evidence type="ECO:0000259" key="4">
    <source>
        <dbReference type="PROSITE" id="PS50995"/>
    </source>
</evidence>
<keyword evidence="2" id="KW-0238">DNA-binding</keyword>
<accession>A0ABU1A548</accession>
<dbReference type="Gene3D" id="1.10.10.10">
    <property type="entry name" value="Winged helix-like DNA-binding domain superfamily/Winged helix DNA-binding domain"/>
    <property type="match status" value="1"/>
</dbReference>
<dbReference type="Proteomes" id="UP001227831">
    <property type="component" value="Unassembled WGS sequence"/>
</dbReference>
<dbReference type="PANTHER" id="PTHR42756:SF1">
    <property type="entry name" value="TRANSCRIPTIONAL REPRESSOR OF EMRAB OPERON"/>
    <property type="match status" value="1"/>
</dbReference>
<sequence length="141" mass="16080">MSLQHPVTTAELIYQVGQLEGQIIQRRLADIGIRMDHARLLHYVSDVAGTNQANLAEYLNVQPATLTNMIKKLEKQNLIIRRVNPINSHMKQIFLLPEGEKAAHKINEVFNQLNRIVASVQLTDVAQFQQLLARLEAKYKD</sequence>
<evidence type="ECO:0000313" key="5">
    <source>
        <dbReference type="EMBL" id="MDQ7936068.1"/>
    </source>
</evidence>
<dbReference type="SMART" id="SM00347">
    <property type="entry name" value="HTH_MARR"/>
    <property type="match status" value="1"/>
</dbReference>
<dbReference type="RefSeq" id="WP_308701916.1">
    <property type="nucleotide sequence ID" value="NZ_AP027463.1"/>
</dbReference>
<reference evidence="5 6" key="1">
    <citation type="journal article" date="2023" name="Int. J. Syst. Evol. Microbiol.">
        <title>Lactiplantibacillus brownii sp. nov., a novel psychrotolerant species isolated from sauerkraut.</title>
        <authorList>
            <person name="Heng Y.C."/>
            <person name="Silvaraju S."/>
            <person name="Lee J.K.Y."/>
            <person name="Kittelmann S."/>
        </authorList>
    </citation>
    <scope>NUCLEOTIDE SEQUENCE [LARGE SCALE GENOMIC DNA]</scope>
    <source>
        <strain evidence="5 6">WILCCON 0030</strain>
    </source>
</reference>